<evidence type="ECO:0008006" key="17">
    <source>
        <dbReference type="Google" id="ProtNLM"/>
    </source>
</evidence>
<evidence type="ECO:0000313" key="16">
    <source>
        <dbReference type="Proteomes" id="UP000215902"/>
    </source>
</evidence>
<feature type="region of interest" description="Disordered" evidence="11">
    <location>
        <begin position="526"/>
        <end position="554"/>
    </location>
</feature>
<evidence type="ECO:0000256" key="12">
    <source>
        <dbReference type="SAM" id="Phobius"/>
    </source>
</evidence>
<dbReference type="Pfam" id="PF02845">
    <property type="entry name" value="CUE"/>
    <property type="match status" value="1"/>
</dbReference>
<keyword evidence="3" id="KW-0808">Transferase</keyword>
<evidence type="ECO:0000256" key="5">
    <source>
        <dbReference type="ARBA" id="ARBA00022723"/>
    </source>
</evidence>
<evidence type="ECO:0000256" key="9">
    <source>
        <dbReference type="ARBA" id="ARBA00023136"/>
    </source>
</evidence>
<dbReference type="OrthoDB" id="3824970at2759"/>
<dbReference type="SMART" id="SM00546">
    <property type="entry name" value="CUE"/>
    <property type="match status" value="1"/>
</dbReference>
<comment type="caution">
    <text evidence="15">The sequence shown here is derived from an EMBL/GenBank/DDBJ whole genome shotgun (WGS) entry which is preliminary data.</text>
</comment>
<dbReference type="PROSITE" id="PS51140">
    <property type="entry name" value="CUE"/>
    <property type="match status" value="1"/>
</dbReference>
<comment type="pathway">
    <text evidence="2">Protein modification; protein ubiquitination.</text>
</comment>
<dbReference type="PANTHER" id="PTHR15067">
    <property type="entry name" value="E3 UBIQUITIN-PROTEIN LIGASE RNF8"/>
    <property type="match status" value="1"/>
</dbReference>
<dbReference type="Proteomes" id="UP000215902">
    <property type="component" value="Unassembled WGS sequence"/>
</dbReference>
<dbReference type="SUPFAM" id="SSF57850">
    <property type="entry name" value="RING/U-box"/>
    <property type="match status" value="1"/>
</dbReference>
<feature type="region of interest" description="Disordered" evidence="11">
    <location>
        <begin position="470"/>
        <end position="492"/>
    </location>
</feature>
<protein>
    <recommendedName>
        <fullName evidence="17">RING-type domain-containing protein</fullName>
    </recommendedName>
</protein>
<feature type="transmembrane region" description="Helical" evidence="12">
    <location>
        <begin position="284"/>
        <end position="307"/>
    </location>
</feature>
<feature type="transmembrane region" description="Helical" evidence="12">
    <location>
        <begin position="253"/>
        <end position="278"/>
    </location>
</feature>
<keyword evidence="16" id="KW-1185">Reference proteome</keyword>
<dbReference type="Gene3D" id="3.30.40.10">
    <property type="entry name" value="Zinc/RING finger domain, C3HC4 (zinc finger)"/>
    <property type="match status" value="1"/>
</dbReference>
<organism evidence="15 16">
    <name type="scientific">Macrostomum lignano</name>
    <dbReference type="NCBI Taxonomy" id="282301"/>
    <lineage>
        <taxon>Eukaryota</taxon>
        <taxon>Metazoa</taxon>
        <taxon>Spiralia</taxon>
        <taxon>Lophotrochozoa</taxon>
        <taxon>Platyhelminthes</taxon>
        <taxon>Rhabditophora</taxon>
        <taxon>Macrostomorpha</taxon>
        <taxon>Macrostomida</taxon>
        <taxon>Macrostomidae</taxon>
        <taxon>Macrostomum</taxon>
    </lineage>
</organism>
<dbReference type="GO" id="GO:0061630">
    <property type="term" value="F:ubiquitin protein ligase activity"/>
    <property type="evidence" value="ECO:0007669"/>
    <property type="project" value="TreeGrafter"/>
</dbReference>
<evidence type="ECO:0000256" key="1">
    <source>
        <dbReference type="ARBA" id="ARBA00004141"/>
    </source>
</evidence>
<dbReference type="PROSITE" id="PS50089">
    <property type="entry name" value="ZF_RING_2"/>
    <property type="match status" value="1"/>
</dbReference>
<feature type="compositionally biased region" description="Low complexity" evidence="11">
    <location>
        <begin position="526"/>
        <end position="541"/>
    </location>
</feature>
<dbReference type="GO" id="GO:0008270">
    <property type="term" value="F:zinc ion binding"/>
    <property type="evidence" value="ECO:0007669"/>
    <property type="project" value="UniProtKB-KW"/>
</dbReference>
<dbReference type="SMART" id="SM00184">
    <property type="entry name" value="RING"/>
    <property type="match status" value="1"/>
</dbReference>
<dbReference type="GO" id="GO:0043130">
    <property type="term" value="F:ubiquitin binding"/>
    <property type="evidence" value="ECO:0007669"/>
    <property type="project" value="InterPro"/>
</dbReference>
<dbReference type="GO" id="GO:0006511">
    <property type="term" value="P:ubiquitin-dependent protein catabolic process"/>
    <property type="evidence" value="ECO:0007669"/>
    <property type="project" value="TreeGrafter"/>
</dbReference>
<sequence length="654" mass="71349">FINSKLRGIPAPIPAESIGQGFVAKCTIGMSSVFLEKIPLPDFSTYVLSSLTLLGAAVYHVQRRYLDLALQARLLVGMLLLLVSADSSQRLRSQVVEHQHRELVCPAVGAKFGVCPAASNANLTYRLLVNATSESLFDEVVTALNEEPWCFWTVINTIYCLLVLLGKTIQNTVFGELRVMEQDHIRDKFWNFVFYKFIFIFGILNVQSLYQVLLWSGWYSILGFLHLLTHLTKDRLDYLMNAAVSKPPLKIRIKMLTLLACVLSVCACLSGLSVYIGLHTSAHFMLFMLAELAMLAASTGHVCVRFLHHLTRQDSASNAPSSSPLRSSFSYHIDLGFDCAAMLLDGCHNLHMLLWSNFTLSIANLVIFMQLRYLYYQLCDRWYRHLRYRLVHRLISSVCSPYTVTDSSSQQEPELCPICWDPLAAGSSRLPCRHAFHSDCLGLWLEQELACPTCRRPVSTPEMASGAAATAASATSSAETSNGATAGSSISNGAAASSASTAAQAASAVVASSSLSTATATAASAATVSSASMTSSSSATSQRRHRDKSMEARLREQADAVRQIFPHVSSLAIVEDLRISGSPDATIANILEGRVVGSAGPHVPHGPQDFFSDDFGSNSGDQYDGGLSGLEQRRRMLARAARREYFNSAASSAR</sequence>
<feature type="transmembrane region" description="Helical" evidence="12">
    <location>
        <begin position="352"/>
        <end position="375"/>
    </location>
</feature>
<evidence type="ECO:0000259" key="14">
    <source>
        <dbReference type="PROSITE" id="PS51140"/>
    </source>
</evidence>
<dbReference type="Pfam" id="PF25563">
    <property type="entry name" value="TPR_SYVN1_N"/>
    <property type="match status" value="1"/>
</dbReference>
<evidence type="ECO:0000256" key="2">
    <source>
        <dbReference type="ARBA" id="ARBA00004906"/>
    </source>
</evidence>
<comment type="subcellular location">
    <subcellularLocation>
        <location evidence="1">Membrane</location>
        <topology evidence="1">Multi-pass membrane protein</topology>
    </subcellularLocation>
</comment>
<feature type="domain" description="CUE" evidence="14">
    <location>
        <begin position="553"/>
        <end position="595"/>
    </location>
</feature>
<evidence type="ECO:0000256" key="11">
    <source>
        <dbReference type="SAM" id="MobiDB-lite"/>
    </source>
</evidence>
<dbReference type="GO" id="GO:0016020">
    <property type="term" value="C:membrane"/>
    <property type="evidence" value="ECO:0007669"/>
    <property type="project" value="UniProtKB-SubCell"/>
</dbReference>
<dbReference type="PANTHER" id="PTHR15067:SF5">
    <property type="entry name" value="E3 UBIQUITIN-PROTEIN LIGASE AMFR"/>
    <property type="match status" value="1"/>
</dbReference>
<evidence type="ECO:0000256" key="10">
    <source>
        <dbReference type="PROSITE-ProRule" id="PRU00175"/>
    </source>
</evidence>
<evidence type="ECO:0000256" key="3">
    <source>
        <dbReference type="ARBA" id="ARBA00022679"/>
    </source>
</evidence>
<feature type="transmembrane region" description="Helical" evidence="12">
    <location>
        <begin position="212"/>
        <end position="232"/>
    </location>
</feature>
<dbReference type="GO" id="GO:0000151">
    <property type="term" value="C:ubiquitin ligase complex"/>
    <property type="evidence" value="ECO:0007669"/>
    <property type="project" value="TreeGrafter"/>
</dbReference>
<dbReference type="GO" id="GO:0005783">
    <property type="term" value="C:endoplasmic reticulum"/>
    <property type="evidence" value="ECO:0007669"/>
    <property type="project" value="TreeGrafter"/>
</dbReference>
<dbReference type="GO" id="GO:0005829">
    <property type="term" value="C:cytosol"/>
    <property type="evidence" value="ECO:0007669"/>
    <property type="project" value="TreeGrafter"/>
</dbReference>
<evidence type="ECO:0000256" key="6">
    <source>
        <dbReference type="ARBA" id="ARBA00022771"/>
    </source>
</evidence>
<reference evidence="15 16" key="1">
    <citation type="submission" date="2017-06" db="EMBL/GenBank/DDBJ databases">
        <title>A platform for efficient transgenesis in Macrostomum lignano, a flatworm model organism for stem cell research.</title>
        <authorList>
            <person name="Berezikov E."/>
        </authorList>
    </citation>
    <scope>NUCLEOTIDE SEQUENCE [LARGE SCALE GENOMIC DNA]</scope>
    <source>
        <strain evidence="15">DV1</strain>
        <tissue evidence="15">Whole organism</tissue>
    </source>
</reference>
<dbReference type="EMBL" id="NIVC01000025">
    <property type="protein sequence ID" value="PAA93517.1"/>
    <property type="molecule type" value="Genomic_DNA"/>
</dbReference>
<evidence type="ECO:0000256" key="4">
    <source>
        <dbReference type="ARBA" id="ARBA00022692"/>
    </source>
</evidence>
<dbReference type="GO" id="GO:0070936">
    <property type="term" value="P:protein K48-linked ubiquitination"/>
    <property type="evidence" value="ECO:0007669"/>
    <property type="project" value="TreeGrafter"/>
</dbReference>
<keyword evidence="7" id="KW-0862">Zinc</keyword>
<gene>
    <name evidence="15" type="ORF">BOX15_Mlig029577g1</name>
</gene>
<keyword evidence="6 10" id="KW-0863">Zinc-finger</keyword>
<dbReference type="STRING" id="282301.A0A267H7M9"/>
<keyword evidence="4 12" id="KW-0812">Transmembrane</keyword>
<dbReference type="GO" id="GO:0030968">
    <property type="term" value="P:endoplasmic reticulum unfolded protein response"/>
    <property type="evidence" value="ECO:0007669"/>
    <property type="project" value="TreeGrafter"/>
</dbReference>
<name>A0A267H7M9_9PLAT</name>
<dbReference type="InterPro" id="IPR013083">
    <property type="entry name" value="Znf_RING/FYVE/PHD"/>
</dbReference>
<evidence type="ECO:0000313" key="15">
    <source>
        <dbReference type="EMBL" id="PAA93517.1"/>
    </source>
</evidence>
<feature type="transmembrane region" description="Helical" evidence="12">
    <location>
        <begin position="189"/>
        <end position="206"/>
    </location>
</feature>
<evidence type="ECO:0000256" key="8">
    <source>
        <dbReference type="ARBA" id="ARBA00022989"/>
    </source>
</evidence>
<dbReference type="Pfam" id="PF13639">
    <property type="entry name" value="zf-RING_2"/>
    <property type="match status" value="1"/>
</dbReference>
<evidence type="ECO:0000259" key="13">
    <source>
        <dbReference type="PROSITE" id="PS50089"/>
    </source>
</evidence>
<keyword evidence="9 12" id="KW-0472">Membrane</keyword>
<dbReference type="InterPro" id="IPR001841">
    <property type="entry name" value="Znf_RING"/>
</dbReference>
<feature type="domain" description="RING-type" evidence="13">
    <location>
        <begin position="416"/>
        <end position="455"/>
    </location>
</feature>
<evidence type="ECO:0000256" key="7">
    <source>
        <dbReference type="ARBA" id="ARBA00022833"/>
    </source>
</evidence>
<keyword evidence="8 12" id="KW-1133">Transmembrane helix</keyword>
<dbReference type="InterPro" id="IPR057992">
    <property type="entry name" value="TPR_SYVN1_N"/>
</dbReference>
<feature type="non-terminal residue" evidence="15">
    <location>
        <position position="1"/>
    </location>
</feature>
<dbReference type="Gene3D" id="1.10.8.10">
    <property type="entry name" value="DNA helicase RuvA subunit, C-terminal domain"/>
    <property type="match status" value="1"/>
</dbReference>
<accession>A0A267H7M9</accession>
<proteinExistence type="predicted"/>
<dbReference type="InterPro" id="IPR003892">
    <property type="entry name" value="CUE"/>
</dbReference>
<dbReference type="AlphaFoldDB" id="A0A267H7M9"/>
<keyword evidence="5" id="KW-0479">Metal-binding</keyword>